<name>A0ABW0EE53_9BACT</name>
<sequence length="158" mass="18289">MGKFSLSSLKEKISTGNFQEETTEVAEAELDMRPGQQKPIEMEALRTAWFAFAQRKNQEGKVSEYMILNRNFELQNGTEIHLKVDNPVQVEQFNDVKAELLGEIRRKLQNNKLNVIVEFVEVVGAKRLYTSIDKYNFLAEQYPVLTELKQRLGLDTDF</sequence>
<gene>
    <name evidence="1" type="ORF">ACFPIB_13110</name>
</gene>
<dbReference type="EMBL" id="JBHSKT010000007">
    <property type="protein sequence ID" value="MFC5271558.1"/>
    <property type="molecule type" value="Genomic_DNA"/>
</dbReference>
<dbReference type="Proteomes" id="UP001596161">
    <property type="component" value="Unassembled WGS sequence"/>
</dbReference>
<reference evidence="2" key="1">
    <citation type="journal article" date="2019" name="Int. J. Syst. Evol. Microbiol.">
        <title>The Global Catalogue of Microorganisms (GCM) 10K type strain sequencing project: providing services to taxonomists for standard genome sequencing and annotation.</title>
        <authorList>
            <consortium name="The Broad Institute Genomics Platform"/>
            <consortium name="The Broad Institute Genome Sequencing Center for Infectious Disease"/>
            <person name="Wu L."/>
            <person name="Ma J."/>
        </authorList>
    </citation>
    <scope>NUCLEOTIDE SEQUENCE [LARGE SCALE GENOMIC DNA]</scope>
    <source>
        <strain evidence="2">KACC 12602</strain>
    </source>
</reference>
<evidence type="ECO:0008006" key="3">
    <source>
        <dbReference type="Google" id="ProtNLM"/>
    </source>
</evidence>
<keyword evidence="2" id="KW-1185">Reference proteome</keyword>
<comment type="caution">
    <text evidence="1">The sequence shown here is derived from an EMBL/GenBank/DDBJ whole genome shotgun (WGS) entry which is preliminary data.</text>
</comment>
<organism evidence="1 2">
    <name type="scientific">Adhaeribacter terreus</name>
    <dbReference type="NCBI Taxonomy" id="529703"/>
    <lineage>
        <taxon>Bacteria</taxon>
        <taxon>Pseudomonadati</taxon>
        <taxon>Bacteroidota</taxon>
        <taxon>Cytophagia</taxon>
        <taxon>Cytophagales</taxon>
        <taxon>Hymenobacteraceae</taxon>
        <taxon>Adhaeribacter</taxon>
    </lineage>
</organism>
<proteinExistence type="predicted"/>
<evidence type="ECO:0000313" key="2">
    <source>
        <dbReference type="Proteomes" id="UP001596161"/>
    </source>
</evidence>
<accession>A0ABW0EE53</accession>
<dbReference type="RefSeq" id="WP_378017915.1">
    <property type="nucleotide sequence ID" value="NZ_JBHSKT010000007.1"/>
</dbReference>
<evidence type="ECO:0000313" key="1">
    <source>
        <dbReference type="EMBL" id="MFC5271558.1"/>
    </source>
</evidence>
<protein>
    <recommendedName>
        <fullName evidence="3">DNA polymerase III subunit gamma/tau</fullName>
    </recommendedName>
</protein>